<keyword evidence="4" id="KW-1185">Reference proteome</keyword>
<protein>
    <submittedName>
        <fullName evidence="3">Uncharacterized protein</fullName>
    </submittedName>
</protein>
<dbReference type="RefSeq" id="WP_343956462.1">
    <property type="nucleotide sequence ID" value="NZ_BAAAMN010000014.1"/>
</dbReference>
<gene>
    <name evidence="3" type="ORF">GCM10009720_09490</name>
</gene>
<organism evidence="3 4">
    <name type="scientific">Yaniella flava</name>
    <dbReference type="NCBI Taxonomy" id="287930"/>
    <lineage>
        <taxon>Bacteria</taxon>
        <taxon>Bacillati</taxon>
        <taxon>Actinomycetota</taxon>
        <taxon>Actinomycetes</taxon>
        <taxon>Micrococcales</taxon>
        <taxon>Micrococcaceae</taxon>
        <taxon>Yaniella</taxon>
    </lineage>
</organism>
<evidence type="ECO:0000256" key="1">
    <source>
        <dbReference type="SAM" id="MobiDB-lite"/>
    </source>
</evidence>
<dbReference type="Proteomes" id="UP001501461">
    <property type="component" value="Unassembled WGS sequence"/>
</dbReference>
<evidence type="ECO:0000256" key="2">
    <source>
        <dbReference type="SAM" id="Phobius"/>
    </source>
</evidence>
<feature type="compositionally biased region" description="Polar residues" evidence="1">
    <location>
        <begin position="1"/>
        <end position="10"/>
    </location>
</feature>
<evidence type="ECO:0000313" key="4">
    <source>
        <dbReference type="Proteomes" id="UP001501461"/>
    </source>
</evidence>
<comment type="caution">
    <text evidence="3">The sequence shown here is derived from an EMBL/GenBank/DDBJ whole genome shotgun (WGS) entry which is preliminary data.</text>
</comment>
<evidence type="ECO:0000313" key="3">
    <source>
        <dbReference type="EMBL" id="GAA2031314.1"/>
    </source>
</evidence>
<name>A0ABN2U8M4_9MICC</name>
<reference evidence="3 4" key="1">
    <citation type="journal article" date="2019" name="Int. J. Syst. Evol. Microbiol.">
        <title>The Global Catalogue of Microorganisms (GCM) 10K type strain sequencing project: providing services to taxonomists for standard genome sequencing and annotation.</title>
        <authorList>
            <consortium name="The Broad Institute Genomics Platform"/>
            <consortium name="The Broad Institute Genome Sequencing Center for Infectious Disease"/>
            <person name="Wu L."/>
            <person name="Ma J."/>
        </authorList>
    </citation>
    <scope>NUCLEOTIDE SEQUENCE [LARGE SCALE GENOMIC DNA]</scope>
    <source>
        <strain evidence="3 4">JCM 13595</strain>
    </source>
</reference>
<feature type="transmembrane region" description="Helical" evidence="2">
    <location>
        <begin position="70"/>
        <end position="88"/>
    </location>
</feature>
<dbReference type="EMBL" id="BAAAMN010000014">
    <property type="protein sequence ID" value="GAA2031314.1"/>
    <property type="molecule type" value="Genomic_DNA"/>
</dbReference>
<keyword evidence="2" id="KW-1133">Transmembrane helix</keyword>
<feature type="compositionally biased region" description="Basic and acidic residues" evidence="1">
    <location>
        <begin position="40"/>
        <end position="55"/>
    </location>
</feature>
<sequence length="89" mass="10245">MTNNNQPESDNSLEDMLARYSVAPNDPPETTPEAANDDQPLPRRERKSRQNIEQHDDMEDQSFWSRARQYVLPAVLVLGVLLSLFTNLF</sequence>
<proteinExistence type="predicted"/>
<keyword evidence="2" id="KW-0472">Membrane</keyword>
<feature type="region of interest" description="Disordered" evidence="1">
    <location>
        <begin position="1"/>
        <end position="60"/>
    </location>
</feature>
<accession>A0ABN2U8M4</accession>
<keyword evidence="2" id="KW-0812">Transmembrane</keyword>